<organism evidence="4 5">
    <name type="scientific">Deinococcus aetherius</name>
    <dbReference type="NCBI Taxonomy" id="200252"/>
    <lineage>
        <taxon>Bacteria</taxon>
        <taxon>Thermotogati</taxon>
        <taxon>Deinococcota</taxon>
        <taxon>Deinococci</taxon>
        <taxon>Deinococcales</taxon>
        <taxon>Deinococcaceae</taxon>
        <taxon>Deinococcus</taxon>
    </lineage>
</organism>
<dbReference type="Pfam" id="PF01520">
    <property type="entry name" value="Amidase_3"/>
    <property type="match status" value="1"/>
</dbReference>
<dbReference type="Gene3D" id="3.40.630.40">
    <property type="entry name" value="Zn-dependent exopeptidases"/>
    <property type="match status" value="1"/>
</dbReference>
<dbReference type="SUPFAM" id="SSF53187">
    <property type="entry name" value="Zn-dependent exopeptidases"/>
    <property type="match status" value="1"/>
</dbReference>
<evidence type="ECO:0000256" key="2">
    <source>
        <dbReference type="SAM" id="MobiDB-lite"/>
    </source>
</evidence>
<feature type="domain" description="MurNAc-LAA" evidence="3">
    <location>
        <begin position="451"/>
        <end position="557"/>
    </location>
</feature>
<evidence type="ECO:0000259" key="3">
    <source>
        <dbReference type="SMART" id="SM00646"/>
    </source>
</evidence>
<dbReference type="Proteomes" id="UP001064971">
    <property type="component" value="Chromosome"/>
</dbReference>
<keyword evidence="1" id="KW-0378">Hydrolase</keyword>
<protein>
    <submittedName>
        <fullName evidence="4">N-acetylmuramoyl-L-alanine amidase</fullName>
    </submittedName>
</protein>
<evidence type="ECO:0000313" key="5">
    <source>
        <dbReference type="Proteomes" id="UP001064971"/>
    </source>
</evidence>
<dbReference type="InterPro" id="IPR050695">
    <property type="entry name" value="N-acetylmuramoyl_amidase_3"/>
</dbReference>
<reference evidence="4" key="1">
    <citation type="submission" date="2022-07" db="EMBL/GenBank/DDBJ databases">
        <title>Complete Genome Sequence of the Radioresistant Bacterium Deinococcus aetherius ST0316, Isolated from the Air Dust collected in Lower Stratosphere above Japan.</title>
        <authorList>
            <person name="Satoh K."/>
            <person name="Hagiwara K."/>
            <person name="Katsumata K."/>
            <person name="Kubo A."/>
            <person name="Yokobori S."/>
            <person name="Yamagishi A."/>
            <person name="Oono Y."/>
            <person name="Narumi I."/>
        </authorList>
    </citation>
    <scope>NUCLEOTIDE SEQUENCE</scope>
    <source>
        <strain evidence="4">ST0316</strain>
    </source>
</reference>
<feature type="region of interest" description="Disordered" evidence="2">
    <location>
        <begin position="156"/>
        <end position="248"/>
    </location>
</feature>
<dbReference type="SMART" id="SM00646">
    <property type="entry name" value="Ami_3"/>
    <property type="match status" value="1"/>
</dbReference>
<name>A0ABM8A8W3_9DEIO</name>
<dbReference type="CDD" id="cd02696">
    <property type="entry name" value="MurNAc-LAA"/>
    <property type="match status" value="1"/>
</dbReference>
<accession>A0ABM8A8W3</accession>
<keyword evidence="5" id="KW-1185">Reference proteome</keyword>
<dbReference type="EMBL" id="AP026560">
    <property type="protein sequence ID" value="BDP40200.1"/>
    <property type="molecule type" value="Genomic_DNA"/>
</dbReference>
<dbReference type="PANTHER" id="PTHR30404:SF0">
    <property type="entry name" value="N-ACETYLMURAMOYL-L-ALANINE AMIDASE AMIC"/>
    <property type="match status" value="1"/>
</dbReference>
<feature type="compositionally biased region" description="Pro residues" evidence="2">
    <location>
        <begin position="161"/>
        <end position="172"/>
    </location>
</feature>
<sequence>MPAGSGTLNLTGMTGATFGLPRASSDGSLTRVVFDLAPGVTYLLTPTFGGLRIDVRGARVLPAVSARLGTSVAEYRAGGGQVTLVTPFPLSLTDGWRASETTVATGARVLIVEFAPTLAGGASASLRSLVRATAAPATPDARSVLSAPLSTVATATAATAAPPPTAPAPAPASAPAASRPAPPAPLPEGLPPGDTVSAAGKTAAPPPAPALQGQDTDKPSPLSGRAPGNSQPGAALTVPRLGKNPGLTRVVIDLPPGATYRMVPGGVGLRVELAGVTASAQTGQNVSPELRAWRFEPTEGGVNVTLLTGTPVTPRSGWRAQLLPPAAGSDRSRLAIDLAPALADLTPLTSRERVVTAVPPVPVTRGTAILALSASLVQPRVVIDPGHGGRDPGAVGAITEKEVTLDVALRVRALLRAAGVDAVLTRETDTALHGNKATDLEMRARTGTPGTQLFLSIHVNAMDARSALRGYGVETWWNPNHPLSNTFAALIQKNVVGVTGAYSQGLKGNRSLSVLRNSRIPAALVEIGYTSHPVDGLNLKDENYLDRVALGIAQGIREALVTGVTAGGVAAGK</sequence>
<evidence type="ECO:0000256" key="1">
    <source>
        <dbReference type="ARBA" id="ARBA00022801"/>
    </source>
</evidence>
<evidence type="ECO:0000313" key="4">
    <source>
        <dbReference type="EMBL" id="BDP40200.1"/>
    </source>
</evidence>
<feature type="compositionally biased region" description="Pro residues" evidence="2">
    <location>
        <begin position="180"/>
        <end position="190"/>
    </location>
</feature>
<gene>
    <name evidence="4" type="ORF">DAETH_01690</name>
</gene>
<dbReference type="InterPro" id="IPR002508">
    <property type="entry name" value="MurNAc-LAA_cat"/>
</dbReference>
<proteinExistence type="predicted"/>
<dbReference type="PANTHER" id="PTHR30404">
    <property type="entry name" value="N-ACETYLMURAMOYL-L-ALANINE AMIDASE"/>
    <property type="match status" value="1"/>
</dbReference>